<comment type="similarity">
    <text evidence="3">Belongs to the Maf family.</text>
</comment>
<feature type="active site" description="Proton acceptor" evidence="3">
    <location>
        <position position="75"/>
    </location>
</feature>
<reference evidence="4" key="1">
    <citation type="submission" date="2016-10" db="EMBL/GenBank/DDBJ databases">
        <title>CRISPR-Cas defence system in Roseofilum reptotaenium: evidence of a bacteriophage-cyanobacterium arms race in the coral black band disease.</title>
        <authorList>
            <person name="Buerger P."/>
            <person name="Wood-Charlson E.M."/>
            <person name="Weynberg K.D."/>
            <person name="Willis B."/>
            <person name="Van Oppen M.J."/>
        </authorList>
    </citation>
    <scope>NUCLEOTIDE SEQUENCE [LARGE SCALE GENOMIC DNA]</scope>
    <source>
        <strain evidence="4">AO1-A</strain>
    </source>
</reference>
<keyword evidence="3" id="KW-0963">Cytoplasm</keyword>
<keyword evidence="3" id="KW-0546">Nucleotide metabolism</keyword>
<dbReference type="EC" id="3.6.1.9" evidence="3"/>
<dbReference type="Proteomes" id="UP000183940">
    <property type="component" value="Unassembled WGS sequence"/>
</dbReference>
<proteinExistence type="inferred from homology"/>
<gene>
    <name evidence="4" type="ORF">BI308_15770</name>
</gene>
<dbReference type="GO" id="GO:0047429">
    <property type="term" value="F:nucleoside triphosphate diphosphatase activity"/>
    <property type="evidence" value="ECO:0007669"/>
    <property type="project" value="UniProtKB-EC"/>
</dbReference>
<evidence type="ECO:0000256" key="1">
    <source>
        <dbReference type="ARBA" id="ARBA00001968"/>
    </source>
</evidence>
<evidence type="ECO:0000313" key="4">
    <source>
        <dbReference type="EMBL" id="OJJ24609.1"/>
    </source>
</evidence>
<comment type="function">
    <text evidence="3">Nucleoside triphosphate pyrophosphatase. May have a dual role in cell division arrest and in preventing the incorporation of modified nucleotides into cellular nucleic acids.</text>
</comment>
<dbReference type="Gene3D" id="3.90.950.10">
    <property type="match status" value="1"/>
</dbReference>
<comment type="cofactor">
    <cofactor evidence="1 3">
        <name>a divalent metal cation</name>
        <dbReference type="ChEBI" id="CHEBI:60240"/>
    </cofactor>
</comment>
<organism evidence="4 5">
    <name type="scientific">Roseofilum reptotaenium AO1-A</name>
    <dbReference type="NCBI Taxonomy" id="1925591"/>
    <lineage>
        <taxon>Bacteria</taxon>
        <taxon>Bacillati</taxon>
        <taxon>Cyanobacteriota</taxon>
        <taxon>Cyanophyceae</taxon>
        <taxon>Desertifilales</taxon>
        <taxon>Desertifilaceae</taxon>
        <taxon>Roseofilum</taxon>
    </lineage>
</organism>
<keyword evidence="5" id="KW-1185">Reference proteome</keyword>
<dbReference type="AlphaFoldDB" id="A0A1L9QPN2"/>
<evidence type="ECO:0000256" key="3">
    <source>
        <dbReference type="HAMAP-Rule" id="MF_00528"/>
    </source>
</evidence>
<protein>
    <recommendedName>
        <fullName evidence="3">Nucleoside triphosphate pyrophosphatase</fullName>
        <ecNumber evidence="3">3.6.1.9</ecNumber>
    </recommendedName>
    <alternativeName>
        <fullName evidence="3">Nucleotide pyrophosphatase</fullName>
        <shortName evidence="3">Nucleotide PPase</shortName>
    </alternativeName>
</protein>
<dbReference type="EMBL" id="MLAW01000028">
    <property type="protein sequence ID" value="OJJ24609.1"/>
    <property type="molecule type" value="Genomic_DNA"/>
</dbReference>
<dbReference type="NCBIfam" id="TIGR00172">
    <property type="entry name" value="maf"/>
    <property type="match status" value="1"/>
</dbReference>
<comment type="catalytic activity">
    <reaction evidence="3">
        <text>a 2'-deoxyribonucleoside 5'-triphosphate + H2O = a 2'-deoxyribonucleoside 5'-phosphate + diphosphate + H(+)</text>
        <dbReference type="Rhea" id="RHEA:44644"/>
        <dbReference type="ChEBI" id="CHEBI:15377"/>
        <dbReference type="ChEBI" id="CHEBI:15378"/>
        <dbReference type="ChEBI" id="CHEBI:33019"/>
        <dbReference type="ChEBI" id="CHEBI:61560"/>
        <dbReference type="ChEBI" id="CHEBI:65317"/>
        <dbReference type="EC" id="3.6.1.9"/>
    </reaction>
</comment>
<dbReference type="PIRSF" id="PIRSF006305">
    <property type="entry name" value="Maf"/>
    <property type="match status" value="1"/>
</dbReference>
<dbReference type="STRING" id="1925591.BI308_15770"/>
<comment type="subcellular location">
    <subcellularLocation>
        <location evidence="3">Cytoplasm</location>
    </subcellularLocation>
</comment>
<dbReference type="Pfam" id="PF02545">
    <property type="entry name" value="Maf"/>
    <property type="match status" value="1"/>
</dbReference>
<dbReference type="CDD" id="cd00555">
    <property type="entry name" value="Maf"/>
    <property type="match status" value="1"/>
</dbReference>
<dbReference type="GO" id="GO:0005737">
    <property type="term" value="C:cytoplasm"/>
    <property type="evidence" value="ECO:0007669"/>
    <property type="project" value="UniProtKB-SubCell"/>
</dbReference>
<name>A0A1L9QPN2_9CYAN</name>
<dbReference type="PANTHER" id="PTHR43213:SF5">
    <property type="entry name" value="BIFUNCTIONAL DTTP_UTP PYROPHOSPHATASE_METHYLTRANSFERASE PROTEIN-RELATED"/>
    <property type="match status" value="1"/>
</dbReference>
<keyword evidence="2 3" id="KW-0378">Hydrolase</keyword>
<evidence type="ECO:0000313" key="5">
    <source>
        <dbReference type="Proteomes" id="UP000183940"/>
    </source>
</evidence>
<dbReference type="PANTHER" id="PTHR43213">
    <property type="entry name" value="BIFUNCTIONAL DTTP/UTP PYROPHOSPHATASE/METHYLTRANSFERASE PROTEIN-RELATED"/>
    <property type="match status" value="1"/>
</dbReference>
<dbReference type="InterPro" id="IPR029001">
    <property type="entry name" value="ITPase-like_fam"/>
</dbReference>
<evidence type="ECO:0000256" key="2">
    <source>
        <dbReference type="ARBA" id="ARBA00022801"/>
    </source>
</evidence>
<sequence>MTIPPLVLASASPARLRLLQQAGIFPQVHPSHFDESQVQSSDPEILVKALAQRKAETIAPEYEKGDRLPLILGCDSVLAINNQIYGKPASAAEAMTRWQEMRGQQGSLYTGYALLDLQQKNSVITAEVTTVHFAWVSDRALRAYIATKEPLNCAGAFAIEGKGGLFVERIEGCHMNVIGLSLPCLRSMVDQLGYDITQWWEPSTH</sequence>
<dbReference type="HAMAP" id="MF_00528">
    <property type="entry name" value="Maf"/>
    <property type="match status" value="1"/>
</dbReference>
<comment type="caution">
    <text evidence="4">The sequence shown here is derived from an EMBL/GenBank/DDBJ whole genome shotgun (WGS) entry which is preliminary data.</text>
</comment>
<comment type="catalytic activity">
    <reaction evidence="3">
        <text>a ribonucleoside 5'-triphosphate + H2O = a ribonucleoside 5'-phosphate + diphosphate + H(+)</text>
        <dbReference type="Rhea" id="RHEA:23996"/>
        <dbReference type="ChEBI" id="CHEBI:15377"/>
        <dbReference type="ChEBI" id="CHEBI:15378"/>
        <dbReference type="ChEBI" id="CHEBI:33019"/>
        <dbReference type="ChEBI" id="CHEBI:58043"/>
        <dbReference type="ChEBI" id="CHEBI:61557"/>
        <dbReference type="EC" id="3.6.1.9"/>
    </reaction>
</comment>
<accession>A0A1L9QPN2</accession>
<comment type="caution">
    <text evidence="3">Lacks conserved residue(s) required for the propagation of feature annotation.</text>
</comment>
<dbReference type="InterPro" id="IPR003697">
    <property type="entry name" value="Maf-like"/>
</dbReference>
<dbReference type="GO" id="GO:0009117">
    <property type="term" value="P:nucleotide metabolic process"/>
    <property type="evidence" value="ECO:0007669"/>
    <property type="project" value="UniProtKB-KW"/>
</dbReference>
<dbReference type="SUPFAM" id="SSF52972">
    <property type="entry name" value="ITPase-like"/>
    <property type="match status" value="1"/>
</dbReference>